<organism evidence="8 9">
    <name type="scientific">Claviceps purpurea (strain 20.1)</name>
    <name type="common">Ergot fungus</name>
    <name type="synonym">Sphacelia segetum</name>
    <dbReference type="NCBI Taxonomy" id="1111077"/>
    <lineage>
        <taxon>Eukaryota</taxon>
        <taxon>Fungi</taxon>
        <taxon>Dikarya</taxon>
        <taxon>Ascomycota</taxon>
        <taxon>Pezizomycotina</taxon>
        <taxon>Sordariomycetes</taxon>
        <taxon>Hypocreomycetidae</taxon>
        <taxon>Hypocreales</taxon>
        <taxon>Clavicipitaceae</taxon>
        <taxon>Claviceps</taxon>
    </lineage>
</organism>
<name>M1WBB8_CLAP2</name>
<evidence type="ECO:0000259" key="7">
    <source>
        <dbReference type="SMART" id="SM00460"/>
    </source>
</evidence>
<protein>
    <recommendedName>
        <fullName evidence="5">Protein PNG1</fullName>
    </recommendedName>
    <alternativeName>
        <fullName evidence="4">Protein png1</fullName>
    </alternativeName>
</protein>
<keyword evidence="9" id="KW-1185">Reference proteome</keyword>
<dbReference type="Pfam" id="PF01841">
    <property type="entry name" value="Transglut_core"/>
    <property type="match status" value="1"/>
</dbReference>
<dbReference type="FunFam" id="3.10.620.30:FF:000004">
    <property type="entry name" value="Peptidase (PNG1)"/>
    <property type="match status" value="1"/>
</dbReference>
<gene>
    <name evidence="8" type="ORF">CPUR_01658</name>
</gene>
<dbReference type="HOGENOM" id="CLU_031058_1_0_1"/>
<dbReference type="PANTHER" id="PTHR12143">
    <property type="entry name" value="PEPTIDE N-GLYCANASE PNGASE -RELATED"/>
    <property type="match status" value="1"/>
</dbReference>
<dbReference type="GO" id="GO:0000224">
    <property type="term" value="F:peptide-N4-(N-acetyl-beta-glucosaminyl)asparagine amidase activity"/>
    <property type="evidence" value="ECO:0007669"/>
    <property type="project" value="UniProtKB-ARBA"/>
</dbReference>
<dbReference type="InterPro" id="IPR050883">
    <property type="entry name" value="PNGase"/>
</dbReference>
<proteinExistence type="inferred from homology"/>
<dbReference type="SMART" id="SM00460">
    <property type="entry name" value="TGc"/>
    <property type="match status" value="1"/>
</dbReference>
<dbReference type="VEuPathDB" id="FungiDB:CPUR_01658"/>
<dbReference type="Gene3D" id="2.20.25.10">
    <property type="match status" value="1"/>
</dbReference>
<evidence type="ECO:0000313" key="9">
    <source>
        <dbReference type="Proteomes" id="UP000016801"/>
    </source>
</evidence>
<dbReference type="GO" id="GO:0036503">
    <property type="term" value="P:ERAD pathway"/>
    <property type="evidence" value="ECO:0007669"/>
    <property type="project" value="UniProtKB-ARBA"/>
</dbReference>
<dbReference type="eggNOG" id="KOG0909">
    <property type="taxonomic scope" value="Eukaryota"/>
</dbReference>
<keyword evidence="2" id="KW-0479">Metal-binding</keyword>
<evidence type="ECO:0000256" key="4">
    <source>
        <dbReference type="ARBA" id="ARBA00071430"/>
    </source>
</evidence>
<evidence type="ECO:0000313" key="8">
    <source>
        <dbReference type="EMBL" id="CCE28184.1"/>
    </source>
</evidence>
<feature type="domain" description="Transglutaminase-like" evidence="7">
    <location>
        <begin position="257"/>
        <end position="312"/>
    </location>
</feature>
<dbReference type="GO" id="GO:0046872">
    <property type="term" value="F:metal ion binding"/>
    <property type="evidence" value="ECO:0007669"/>
    <property type="project" value="UniProtKB-KW"/>
</dbReference>
<dbReference type="Gene3D" id="3.10.620.30">
    <property type="match status" value="1"/>
</dbReference>
<dbReference type="GO" id="GO:0005634">
    <property type="term" value="C:nucleus"/>
    <property type="evidence" value="ECO:0007669"/>
    <property type="project" value="TreeGrafter"/>
</dbReference>
<feature type="region of interest" description="Disordered" evidence="6">
    <location>
        <begin position="72"/>
        <end position="94"/>
    </location>
</feature>
<accession>M1WBB8</accession>
<dbReference type="InterPro" id="IPR002931">
    <property type="entry name" value="Transglutaminase-like"/>
</dbReference>
<evidence type="ECO:0000256" key="5">
    <source>
        <dbReference type="ARBA" id="ARBA00071953"/>
    </source>
</evidence>
<dbReference type="Proteomes" id="UP000016801">
    <property type="component" value="Unassembled WGS sequence"/>
</dbReference>
<evidence type="ECO:0000256" key="3">
    <source>
        <dbReference type="ARBA" id="ARBA00022833"/>
    </source>
</evidence>
<dbReference type="FunFam" id="2.20.25.10:FF:000011">
    <property type="entry name" value="peptide-N(4)-(N-acetyl-beta- glucosaminyl)asparagine amidase"/>
    <property type="match status" value="1"/>
</dbReference>
<dbReference type="AlphaFoldDB" id="M1WBB8"/>
<dbReference type="EMBL" id="CAGA01000007">
    <property type="protein sequence ID" value="CCE28184.1"/>
    <property type="molecule type" value="Genomic_DNA"/>
</dbReference>
<evidence type="ECO:0000256" key="1">
    <source>
        <dbReference type="ARBA" id="ARBA00009390"/>
    </source>
</evidence>
<dbReference type="InterPro" id="IPR038765">
    <property type="entry name" value="Papain-like_cys_pep_sf"/>
</dbReference>
<dbReference type="PhylomeDB" id="M1WBB8"/>
<dbReference type="STRING" id="1111077.M1WBB8"/>
<evidence type="ECO:0000256" key="6">
    <source>
        <dbReference type="SAM" id="MobiDB-lite"/>
    </source>
</evidence>
<comment type="similarity">
    <text evidence="1">Belongs to the transglutaminase-like superfamily. PNGase family.</text>
</comment>
<feature type="region of interest" description="Disordered" evidence="6">
    <location>
        <begin position="414"/>
        <end position="476"/>
    </location>
</feature>
<sequence>MEGRGTPCSPRGSTPDTRYGEEWAHDLRLRFEGLLRDKRMNDLRSCTRNHSSGQHHSPALTQRASSANLAAPAPFTTSNRPATAHGRQIARPNPPSYSCIRHLPMIPTAPAAGDRDAQKFRNVMIGLSLTPTKYENPGLLDEALQTIPLDRIYGEAEEESQVFQAEAESMGDGRRAEWGYQDCVIRALLRWFKRSFFTWVNNPPCPACLSPTIAQGKTPPTPEESACGALRVELYRCSAQNCGAYERFPRYADVWRLLQTRRGRVGEWANCFSMLCRAVGGRIRWVWNAEDHVWTEVYSEHQRRWVHVDACEEAWDSPRLYTEGWGKKMSYCVAFSIDGATDVTRRYVRTNEGAAERSQCPEEVMLYIMQEIKNMRRSNMSKEERFRLEKEDNREDEELRGYVVASIAQAVTELVPGPPNTSPSGRVVSSHGAGQDVKVPAESPSQQHQTGSAAWLMAQQPRSQQDTPPRDHHHQR</sequence>
<dbReference type="GO" id="GO:0006516">
    <property type="term" value="P:glycoprotein catabolic process"/>
    <property type="evidence" value="ECO:0007669"/>
    <property type="project" value="TreeGrafter"/>
</dbReference>
<reference evidence="8 9" key="1">
    <citation type="journal article" date="2013" name="PLoS Genet.">
        <title>Plant-symbiotic fungi as chemical engineers: Multi-genome analysis of the Clavicipitaceae reveals dynamics of alkaloid loci.</title>
        <authorList>
            <person name="Schardl C.L."/>
            <person name="Young C.A."/>
            <person name="Hesse U."/>
            <person name="Amyotte S.G."/>
            <person name="Andreeva K."/>
            <person name="Calie P.J."/>
            <person name="Fleetwood D.J."/>
            <person name="Haws D.C."/>
            <person name="Moore N."/>
            <person name="Oeser B."/>
            <person name="Panaccione D.G."/>
            <person name="Schweri K.K."/>
            <person name="Voisey C.R."/>
            <person name="Farman M.L."/>
            <person name="Jaromczyk J.W."/>
            <person name="Roe B.A."/>
            <person name="O'Sullivan D.M."/>
            <person name="Scott B."/>
            <person name="Tudzynski P."/>
            <person name="An Z."/>
            <person name="Arnaoudova E.G."/>
            <person name="Bullock C.T."/>
            <person name="Charlton N.D."/>
            <person name="Chen L."/>
            <person name="Cox M."/>
            <person name="Dinkins R.D."/>
            <person name="Florea S."/>
            <person name="Glenn A.E."/>
            <person name="Gordon A."/>
            <person name="Gueldener U."/>
            <person name="Harris D.R."/>
            <person name="Hollin W."/>
            <person name="Jaromczyk J."/>
            <person name="Johnson R.D."/>
            <person name="Khan A.K."/>
            <person name="Leistner E."/>
            <person name="Leuchtmann A."/>
            <person name="Li C."/>
            <person name="Liu J."/>
            <person name="Liu J."/>
            <person name="Liu M."/>
            <person name="Mace W."/>
            <person name="Machado C."/>
            <person name="Nagabhyru P."/>
            <person name="Pan J."/>
            <person name="Schmid J."/>
            <person name="Sugawara K."/>
            <person name="Steiner U."/>
            <person name="Takach J.E."/>
            <person name="Tanaka E."/>
            <person name="Webb J.S."/>
            <person name="Wilson E.V."/>
            <person name="Wiseman J.L."/>
            <person name="Yoshida R."/>
            <person name="Zeng Z."/>
        </authorList>
    </citation>
    <scope>NUCLEOTIDE SEQUENCE [LARGE SCALE GENOMIC DNA]</scope>
    <source>
        <strain evidence="8 9">20.1</strain>
    </source>
</reference>
<feature type="compositionally biased region" description="Polar residues" evidence="6">
    <location>
        <begin position="443"/>
        <end position="452"/>
    </location>
</feature>
<keyword evidence="3" id="KW-0862">Zinc</keyword>
<dbReference type="OrthoDB" id="409136at2759"/>
<evidence type="ECO:0000256" key="2">
    <source>
        <dbReference type="ARBA" id="ARBA00022723"/>
    </source>
</evidence>
<dbReference type="PANTHER" id="PTHR12143:SF19">
    <property type="entry name" value="PEPTIDE-N(4)-(N-ACETYL-BETA-GLUCOSAMINYL)ASPARAGINE AMIDASE"/>
    <property type="match status" value="1"/>
</dbReference>
<comment type="caution">
    <text evidence="8">The sequence shown here is derived from an EMBL/GenBank/DDBJ whole genome shotgun (WGS) entry which is preliminary data.</text>
</comment>
<dbReference type="GO" id="GO:0005829">
    <property type="term" value="C:cytosol"/>
    <property type="evidence" value="ECO:0007669"/>
    <property type="project" value="TreeGrafter"/>
</dbReference>
<dbReference type="SUPFAM" id="SSF54001">
    <property type="entry name" value="Cysteine proteinases"/>
    <property type="match status" value="1"/>
</dbReference>